<protein>
    <submittedName>
        <fullName evidence="2">Short-chain dehydrogenase</fullName>
    </submittedName>
</protein>
<sequence>MTEQRTIVITGASHGIGAASARQLAATGARVVLVGRESEETAAVANEIDAPYHAADFTDLSQVNRLADELLAAYPRIDVLANNAGGLFKHDTTKDGFEKTVQVNYLAPFLLTTRLVDRLIESEASLIQTASIGHRMYGNLDLDDLNNEKKWSATKAYGDSKVALILFSMELHRRYHARGINTVAFHPGNVSTSFGTDTALLFRLFYRSPIVQRLLLISADKGGAALTRFIDGTPGVTWQSGEYYEDNKIAPAKKRNPQIDDKTLGRQLWERSEALLGISAA</sequence>
<dbReference type="PANTHER" id="PTHR43157:SF31">
    <property type="entry name" value="PHOSPHATIDYLINOSITOL-GLYCAN BIOSYNTHESIS CLASS F PROTEIN"/>
    <property type="match status" value="1"/>
</dbReference>
<dbReference type="Gene3D" id="3.40.50.720">
    <property type="entry name" value="NAD(P)-binding Rossmann-like Domain"/>
    <property type="match status" value="1"/>
</dbReference>
<evidence type="ECO:0000256" key="1">
    <source>
        <dbReference type="ARBA" id="ARBA00023002"/>
    </source>
</evidence>
<gene>
    <name evidence="2" type="ORF">SAMN05443668_106347</name>
</gene>
<organism evidence="2 3">
    <name type="scientific">Cryptosporangium aurantiacum</name>
    <dbReference type="NCBI Taxonomy" id="134849"/>
    <lineage>
        <taxon>Bacteria</taxon>
        <taxon>Bacillati</taxon>
        <taxon>Actinomycetota</taxon>
        <taxon>Actinomycetes</taxon>
        <taxon>Cryptosporangiales</taxon>
        <taxon>Cryptosporangiaceae</taxon>
        <taxon>Cryptosporangium</taxon>
    </lineage>
</organism>
<dbReference type="STRING" id="134849.SAMN05443668_106347"/>
<dbReference type="PANTHER" id="PTHR43157">
    <property type="entry name" value="PHOSPHATIDYLINOSITOL-GLYCAN BIOSYNTHESIS CLASS F PROTEIN-RELATED"/>
    <property type="match status" value="1"/>
</dbReference>
<proteinExistence type="predicted"/>
<dbReference type="Pfam" id="PF00106">
    <property type="entry name" value="adh_short"/>
    <property type="match status" value="1"/>
</dbReference>
<keyword evidence="3" id="KW-1185">Reference proteome</keyword>
<reference evidence="2 3" key="1">
    <citation type="submission" date="2016-11" db="EMBL/GenBank/DDBJ databases">
        <authorList>
            <person name="Jaros S."/>
            <person name="Januszkiewicz K."/>
            <person name="Wedrychowicz H."/>
        </authorList>
    </citation>
    <scope>NUCLEOTIDE SEQUENCE [LARGE SCALE GENOMIC DNA]</scope>
    <source>
        <strain evidence="2 3">DSM 46144</strain>
    </source>
</reference>
<dbReference type="PRINTS" id="PR00081">
    <property type="entry name" value="GDHRDH"/>
</dbReference>
<dbReference type="InterPro" id="IPR002347">
    <property type="entry name" value="SDR_fam"/>
</dbReference>
<keyword evidence="1" id="KW-0560">Oxidoreductase</keyword>
<dbReference type="GO" id="GO:0016491">
    <property type="term" value="F:oxidoreductase activity"/>
    <property type="evidence" value="ECO:0007669"/>
    <property type="project" value="UniProtKB-KW"/>
</dbReference>
<dbReference type="AlphaFoldDB" id="A0A1M7R3R2"/>
<dbReference type="InterPro" id="IPR036291">
    <property type="entry name" value="NAD(P)-bd_dom_sf"/>
</dbReference>
<dbReference type="EMBL" id="FRCS01000006">
    <property type="protein sequence ID" value="SHN39726.1"/>
    <property type="molecule type" value="Genomic_DNA"/>
</dbReference>
<evidence type="ECO:0000313" key="2">
    <source>
        <dbReference type="EMBL" id="SHN39726.1"/>
    </source>
</evidence>
<name>A0A1M7R3R2_9ACTN</name>
<dbReference type="OrthoDB" id="4577644at2"/>
<accession>A0A1M7R3R2</accession>
<dbReference type="SUPFAM" id="SSF51735">
    <property type="entry name" value="NAD(P)-binding Rossmann-fold domains"/>
    <property type="match status" value="1"/>
</dbReference>
<dbReference type="Proteomes" id="UP000184440">
    <property type="component" value="Unassembled WGS sequence"/>
</dbReference>
<evidence type="ECO:0000313" key="3">
    <source>
        <dbReference type="Proteomes" id="UP000184440"/>
    </source>
</evidence>
<dbReference type="RefSeq" id="WP_073259693.1">
    <property type="nucleotide sequence ID" value="NZ_FRCS01000006.1"/>
</dbReference>